<dbReference type="OrthoDB" id="2113814at2759"/>
<organism evidence="1 2">
    <name type="scientific">Pseudocercospora musae</name>
    <dbReference type="NCBI Taxonomy" id="113226"/>
    <lineage>
        <taxon>Eukaryota</taxon>
        <taxon>Fungi</taxon>
        <taxon>Dikarya</taxon>
        <taxon>Ascomycota</taxon>
        <taxon>Pezizomycotina</taxon>
        <taxon>Dothideomycetes</taxon>
        <taxon>Dothideomycetidae</taxon>
        <taxon>Mycosphaerellales</taxon>
        <taxon>Mycosphaerellaceae</taxon>
        <taxon>Pseudocercospora</taxon>
    </lineage>
</organism>
<dbReference type="AlphaFoldDB" id="A0A139I5N2"/>
<accession>A0A139I5N2</accession>
<evidence type="ECO:0000313" key="2">
    <source>
        <dbReference type="Proteomes" id="UP000073492"/>
    </source>
</evidence>
<comment type="caution">
    <text evidence="1">The sequence shown here is derived from an EMBL/GenBank/DDBJ whole genome shotgun (WGS) entry which is preliminary data.</text>
</comment>
<gene>
    <name evidence="1" type="ORF">AC579_3979</name>
</gene>
<name>A0A139I5N2_9PEZI</name>
<reference evidence="1 2" key="1">
    <citation type="submission" date="2015-07" db="EMBL/GenBank/DDBJ databases">
        <title>Comparative genomics of the Sigatoka disease complex on banana suggests a link between parallel evolutionary changes in Pseudocercospora fijiensis and Pseudocercospora eumusae and increased virulence on the banana host.</title>
        <authorList>
            <person name="Chang T.-C."/>
            <person name="Salvucci A."/>
            <person name="Crous P.W."/>
            <person name="Stergiopoulos I."/>
        </authorList>
    </citation>
    <scope>NUCLEOTIDE SEQUENCE [LARGE SCALE GENOMIC DNA]</scope>
    <source>
        <strain evidence="1 2">CBS 116634</strain>
    </source>
</reference>
<dbReference type="EMBL" id="LFZO01000292">
    <property type="protein sequence ID" value="KXT09998.1"/>
    <property type="molecule type" value="Genomic_DNA"/>
</dbReference>
<sequence length="92" mass="9997">MDFLQPGLAVLAAVTQVADLTHRNHIDITAFIALPQCAKDFGTRVLASFQCLPTDPCFYLVKGPQSPRTFSMPEIMHIGGSISFAKVSSRDS</sequence>
<evidence type="ECO:0000313" key="1">
    <source>
        <dbReference type="EMBL" id="KXT09998.1"/>
    </source>
</evidence>
<protein>
    <submittedName>
        <fullName evidence="1">Uncharacterized protein</fullName>
    </submittedName>
</protein>
<proteinExistence type="predicted"/>
<dbReference type="Proteomes" id="UP000073492">
    <property type="component" value="Unassembled WGS sequence"/>
</dbReference>
<keyword evidence="2" id="KW-1185">Reference proteome</keyword>